<gene>
    <name evidence="4" type="ORF">CVT26_007198</name>
</gene>
<evidence type="ECO:0008006" key="6">
    <source>
        <dbReference type="Google" id="ProtNLM"/>
    </source>
</evidence>
<feature type="region of interest" description="Disordered" evidence="1">
    <location>
        <begin position="377"/>
        <end position="465"/>
    </location>
</feature>
<dbReference type="EMBL" id="NHYE01005482">
    <property type="protein sequence ID" value="PPQ71903.1"/>
    <property type="molecule type" value="Genomic_DNA"/>
</dbReference>
<evidence type="ECO:0000313" key="5">
    <source>
        <dbReference type="Proteomes" id="UP000284706"/>
    </source>
</evidence>
<keyword evidence="2" id="KW-1133">Transmembrane helix</keyword>
<dbReference type="InParanoid" id="A0A409W0A2"/>
<dbReference type="OrthoDB" id="3056408at2759"/>
<evidence type="ECO:0000256" key="1">
    <source>
        <dbReference type="SAM" id="MobiDB-lite"/>
    </source>
</evidence>
<comment type="caution">
    <text evidence="4">The sequence shown here is derived from an EMBL/GenBank/DDBJ whole genome shotgun (WGS) entry which is preliminary data.</text>
</comment>
<feature type="compositionally biased region" description="Pro residues" evidence="1">
    <location>
        <begin position="306"/>
        <end position="315"/>
    </location>
</feature>
<feature type="chain" id="PRO_5019253581" description="Transmembrane protein" evidence="3">
    <location>
        <begin position="29"/>
        <end position="465"/>
    </location>
</feature>
<feature type="compositionally biased region" description="Basic and acidic residues" evidence="1">
    <location>
        <begin position="379"/>
        <end position="389"/>
    </location>
</feature>
<protein>
    <recommendedName>
        <fullName evidence="6">Transmembrane protein</fullName>
    </recommendedName>
</protein>
<feature type="compositionally biased region" description="Basic and acidic residues" evidence="1">
    <location>
        <begin position="410"/>
        <end position="419"/>
    </location>
</feature>
<keyword evidence="2" id="KW-0472">Membrane</keyword>
<feature type="compositionally biased region" description="Low complexity" evidence="1">
    <location>
        <begin position="283"/>
        <end position="305"/>
    </location>
</feature>
<feature type="compositionally biased region" description="Low complexity" evidence="1">
    <location>
        <begin position="149"/>
        <end position="164"/>
    </location>
</feature>
<organism evidence="4 5">
    <name type="scientific">Gymnopilus dilepis</name>
    <dbReference type="NCBI Taxonomy" id="231916"/>
    <lineage>
        <taxon>Eukaryota</taxon>
        <taxon>Fungi</taxon>
        <taxon>Dikarya</taxon>
        <taxon>Basidiomycota</taxon>
        <taxon>Agaricomycotina</taxon>
        <taxon>Agaricomycetes</taxon>
        <taxon>Agaricomycetidae</taxon>
        <taxon>Agaricales</taxon>
        <taxon>Agaricineae</taxon>
        <taxon>Hymenogastraceae</taxon>
        <taxon>Gymnopilus</taxon>
    </lineage>
</organism>
<feature type="region of interest" description="Disordered" evidence="1">
    <location>
        <begin position="141"/>
        <end position="164"/>
    </location>
</feature>
<keyword evidence="2" id="KW-0812">Transmembrane</keyword>
<keyword evidence="5" id="KW-1185">Reference proteome</keyword>
<dbReference type="AlphaFoldDB" id="A0A409W0A2"/>
<feature type="compositionally biased region" description="Basic and acidic residues" evidence="1">
    <location>
        <begin position="240"/>
        <end position="253"/>
    </location>
</feature>
<accession>A0A409W0A2</accession>
<evidence type="ECO:0000256" key="3">
    <source>
        <dbReference type="SAM" id="SignalP"/>
    </source>
</evidence>
<evidence type="ECO:0000313" key="4">
    <source>
        <dbReference type="EMBL" id="PPQ71903.1"/>
    </source>
</evidence>
<proteinExistence type="predicted"/>
<name>A0A409W0A2_9AGAR</name>
<feature type="transmembrane region" description="Helical" evidence="2">
    <location>
        <begin position="171"/>
        <end position="192"/>
    </location>
</feature>
<feature type="region of interest" description="Disordered" evidence="1">
    <location>
        <begin position="240"/>
        <end position="269"/>
    </location>
</feature>
<evidence type="ECO:0000256" key="2">
    <source>
        <dbReference type="SAM" id="Phobius"/>
    </source>
</evidence>
<sequence length="465" mass="49786">MHYLASVRRRLPFWLLLFGQLYVKLAFALPTATPTPVSLQDADSEAPAPTLATMYGFMDSVYHEEEALASGRPALAHLSKVFIAMAQTGSATLPMSTAAAELVEDVPFRESSLPSSTEDIVASAPPKQGPGLVMLTSQVLHPTSQPTPTSNATQNASSTTAASHTSASSRVVVLGSVVGGILVVTLCLFFLLGPKKNRQALLCFRNKSSRRKGKQDKGISSDSFSSGSVLRKMNLRATVDVRKSGQSSMKEKGSITSSPSGLPPPSSKKASIASTEYLSCSPRESAISSGSESSTVKAASAASTPPARPPRPPTSDSPVLSDSVYLACSDKPYVIVAPQPLAEADLQSLPDTSRILTPEEFLAMHVPEILSGLPSLASKLDRGDSERRVQHARNRSSGHSRTRSEPAYNAEERHSKSSDGDGEEDEESIVRSSFVQRLIQHRRSRSASGWAYPDRLRSRKKKAEP</sequence>
<feature type="compositionally biased region" description="Basic residues" evidence="1">
    <location>
        <begin position="390"/>
        <end position="401"/>
    </location>
</feature>
<dbReference type="Proteomes" id="UP000284706">
    <property type="component" value="Unassembled WGS sequence"/>
</dbReference>
<feature type="region of interest" description="Disordered" evidence="1">
    <location>
        <begin position="283"/>
        <end position="319"/>
    </location>
</feature>
<keyword evidence="3" id="KW-0732">Signal</keyword>
<feature type="signal peptide" evidence="3">
    <location>
        <begin position="1"/>
        <end position="28"/>
    </location>
</feature>
<reference evidence="4 5" key="1">
    <citation type="journal article" date="2018" name="Evol. Lett.">
        <title>Horizontal gene cluster transfer increased hallucinogenic mushroom diversity.</title>
        <authorList>
            <person name="Reynolds H.T."/>
            <person name="Vijayakumar V."/>
            <person name="Gluck-Thaler E."/>
            <person name="Korotkin H.B."/>
            <person name="Matheny P.B."/>
            <person name="Slot J.C."/>
        </authorList>
    </citation>
    <scope>NUCLEOTIDE SEQUENCE [LARGE SCALE GENOMIC DNA]</scope>
    <source>
        <strain evidence="4 5">SRW20</strain>
    </source>
</reference>